<dbReference type="STRING" id="1760988.SAMN02949497_1220"/>
<keyword evidence="2" id="KW-1185">Reference proteome</keyword>
<sequence>MMHRKFDRVYMYIYPPHSSRLNQPKTQPIPTMKTADLKRLMGEVLASLPAPYSEHIT</sequence>
<protein>
    <submittedName>
        <fullName evidence="1">Uncharacterized protein</fullName>
    </submittedName>
</protein>
<evidence type="ECO:0000313" key="1">
    <source>
        <dbReference type="EMBL" id="SMF93924.1"/>
    </source>
</evidence>
<organism evidence="1 2">
    <name type="scientific">Methylomagnum ishizawai</name>
    <dbReference type="NCBI Taxonomy" id="1760988"/>
    <lineage>
        <taxon>Bacteria</taxon>
        <taxon>Pseudomonadati</taxon>
        <taxon>Pseudomonadota</taxon>
        <taxon>Gammaproteobacteria</taxon>
        <taxon>Methylococcales</taxon>
        <taxon>Methylococcaceae</taxon>
        <taxon>Methylomagnum</taxon>
    </lineage>
</organism>
<dbReference type="Proteomes" id="UP000192923">
    <property type="component" value="Unassembled WGS sequence"/>
</dbReference>
<name>A0A1Y6D0J6_9GAMM</name>
<dbReference type="EMBL" id="FXAM01000001">
    <property type="protein sequence ID" value="SMF93924.1"/>
    <property type="molecule type" value="Genomic_DNA"/>
</dbReference>
<dbReference type="AlphaFoldDB" id="A0A1Y6D0J6"/>
<reference evidence="1 2" key="1">
    <citation type="submission" date="2016-12" db="EMBL/GenBank/DDBJ databases">
        <authorList>
            <person name="Song W.-J."/>
            <person name="Kurnit D.M."/>
        </authorList>
    </citation>
    <scope>NUCLEOTIDE SEQUENCE [LARGE SCALE GENOMIC DNA]</scope>
    <source>
        <strain evidence="1 2">175</strain>
    </source>
</reference>
<proteinExistence type="predicted"/>
<accession>A0A1Y6D0J6</accession>
<evidence type="ECO:0000313" key="2">
    <source>
        <dbReference type="Proteomes" id="UP000192923"/>
    </source>
</evidence>
<gene>
    <name evidence="1" type="ORF">SAMN02949497_1220</name>
</gene>